<accession>A0AA38ICH5</accession>
<feature type="domain" description="ABC transmembrane type-1" evidence="11">
    <location>
        <begin position="679"/>
        <end position="985"/>
    </location>
</feature>
<sequence length="1276" mass="144022">MDRSVRLKIRNPKSDASLLSKLFFAWIIKMYRKILKNNLEVPDLYKTFDSDCSQQLADELEQNWKKEATRAKMKNKQPKLVRAIVATFFWDYMVYGGVLFVQHVILRSLQPVILAYLITLFEKSTNERNAMYFATTALVGVTLLIIFTMHHAVFGQAAIGMRVRVAISAVIYRKTLKLTRQSLNHTSTGQIINLLSNDVTRFDLVVLALHYLWILPFQVSVITLLCWMQVGACAFVGVAAIALLSLPVQGYLGKLTSTFRVKVAEKCDHRVTLMSEIISGIQVIKMYAWEKAFQNLVNVARSHEMEALTIASYLRGIYLSFIVFVERTALFLTLTTYVFTGNVLLAEQVFSISNFFNLLQLTMSVFFPLSISFGAETLVAIQRIEQFLMMEEVETSTIKLDSSVGVSLTDVHSSVLNSITCHIKKGSLCAVVGPVGGGKTSLLHLLLNELKSLHGCVKIQGAVSFAPQEPWLFASTIRENILFGNKYDRKLYQKVVKVCALRKDFRQFALADKTLVGERGASLSGGQRARINLARAVYRDAEVYLLDDPLSAVDSHVSKHLFEECLVKYLHGKTRILVTHQRQYLKKADVIVLINKGKVEVKGSYRELAKSDLYFTRESFEDDEKVDDVEEVVMLSDNSFQDSSQIKSDFGDEEENGMTEGTLSLRQYITASRSLCLTILVIVTLLLCQIFCSATDYWVTFWTQEETLKSQNFSRNKTGSSERTNVSREIPLDGITIDKFTAVYIYSGLILFTIIITFVRSSLFFKLTMIISKNLHTQMVNNLLTAHMSFFTTNPAGRILNRFSKDMGAVDEILPRTLLEAIQIILVMCGILVMVIVSNYYMIPVIIILGFTFMKIRSWFVTVTKRIKHMEGITKSPVFSHLNSSMQGIVTIRAFNAQDKLRKEFDHYQDVHTSAWFLLITTTSSFGLWLDLVCLVFIACTSFSFIILNHYGQISGSLVGLAISQSLVLTGMLQYGVRQSAEVVNQLTSVERILQYNEIEKEGPLLTPPENAPPSNWPAHGFILVDRLSLQYSPTKPPVLKNLNIEIQAGEKIGIVGRTGAGKSSLIAALFRLTEPSGTIYIDGVNTQTLGVRDLRRCLSIIPQEPILFSATVRQNIDPFGEYSDRQIWNVLEKVELKNIVSCLDAPVARNGSNFSVGQRQLVCLARAMLRNNKILVMDEATANTDDKTDALIQRMIRKKFDSCTVLTVAHRLHTVIDSDRVMVMENGEIVEYDHPYLLLQKPESTFYKMVLETGLETSTWLEELALDAFLERRTH</sequence>
<feature type="transmembrane region" description="Helical" evidence="9">
    <location>
        <begin position="227"/>
        <end position="252"/>
    </location>
</feature>
<organism evidence="12 13">
    <name type="scientific">Zophobas morio</name>
    <dbReference type="NCBI Taxonomy" id="2755281"/>
    <lineage>
        <taxon>Eukaryota</taxon>
        <taxon>Metazoa</taxon>
        <taxon>Ecdysozoa</taxon>
        <taxon>Arthropoda</taxon>
        <taxon>Hexapoda</taxon>
        <taxon>Insecta</taxon>
        <taxon>Pterygota</taxon>
        <taxon>Neoptera</taxon>
        <taxon>Endopterygota</taxon>
        <taxon>Coleoptera</taxon>
        <taxon>Polyphaga</taxon>
        <taxon>Cucujiformia</taxon>
        <taxon>Tenebrionidae</taxon>
        <taxon>Zophobas</taxon>
    </lineage>
</organism>
<keyword evidence="7 9" id="KW-1133">Transmembrane helix</keyword>
<keyword evidence="8 9" id="KW-0472">Membrane</keyword>
<dbReference type="EMBL" id="JALNTZ010000004">
    <property type="protein sequence ID" value="KAJ3653245.1"/>
    <property type="molecule type" value="Genomic_DNA"/>
</dbReference>
<dbReference type="CDD" id="cd18579">
    <property type="entry name" value="ABC_6TM_ABCC_D1"/>
    <property type="match status" value="1"/>
</dbReference>
<feature type="transmembrane region" description="Helical" evidence="9">
    <location>
        <begin position="842"/>
        <end position="860"/>
    </location>
</feature>
<proteinExistence type="predicted"/>
<evidence type="ECO:0000256" key="6">
    <source>
        <dbReference type="ARBA" id="ARBA00022840"/>
    </source>
</evidence>
<dbReference type="PROSITE" id="PS50929">
    <property type="entry name" value="ABC_TM1F"/>
    <property type="match status" value="2"/>
</dbReference>
<dbReference type="FunFam" id="3.40.50.300:FF:000973">
    <property type="entry name" value="Multidrug resistance-associated protein 4"/>
    <property type="match status" value="1"/>
</dbReference>
<dbReference type="SMART" id="SM00382">
    <property type="entry name" value="AAA"/>
    <property type="match status" value="2"/>
</dbReference>
<feature type="transmembrane region" description="Helical" evidence="9">
    <location>
        <begin position="80"/>
        <end position="98"/>
    </location>
</feature>
<reference evidence="12" key="1">
    <citation type="journal article" date="2023" name="G3 (Bethesda)">
        <title>Whole genome assemblies of Zophobas morio and Tenebrio molitor.</title>
        <authorList>
            <person name="Kaur S."/>
            <person name="Stinson S.A."/>
            <person name="diCenzo G.C."/>
        </authorList>
    </citation>
    <scope>NUCLEOTIDE SEQUENCE</scope>
    <source>
        <strain evidence="12">QUZm001</strain>
    </source>
</reference>
<dbReference type="InterPro" id="IPR011527">
    <property type="entry name" value="ABC1_TM_dom"/>
</dbReference>
<dbReference type="InterPro" id="IPR003593">
    <property type="entry name" value="AAA+_ATPase"/>
</dbReference>
<feature type="transmembrane region" description="Helical" evidence="9">
    <location>
        <begin position="202"/>
        <end position="221"/>
    </location>
</feature>
<evidence type="ECO:0000259" key="10">
    <source>
        <dbReference type="PROSITE" id="PS50893"/>
    </source>
</evidence>
<feature type="transmembrane region" description="Helical" evidence="9">
    <location>
        <begin position="130"/>
        <end position="147"/>
    </location>
</feature>
<dbReference type="InterPro" id="IPR003439">
    <property type="entry name" value="ABC_transporter-like_ATP-bd"/>
</dbReference>
<evidence type="ECO:0000256" key="3">
    <source>
        <dbReference type="ARBA" id="ARBA00022692"/>
    </source>
</evidence>
<dbReference type="GO" id="GO:0016020">
    <property type="term" value="C:membrane"/>
    <property type="evidence" value="ECO:0007669"/>
    <property type="project" value="UniProtKB-SubCell"/>
</dbReference>
<evidence type="ECO:0000256" key="2">
    <source>
        <dbReference type="ARBA" id="ARBA00022448"/>
    </source>
</evidence>
<feature type="domain" description="ABC transporter" evidence="10">
    <location>
        <begin position="398"/>
        <end position="621"/>
    </location>
</feature>
<gene>
    <name evidence="12" type="ORF">Zmor_012506</name>
</gene>
<dbReference type="InterPro" id="IPR044746">
    <property type="entry name" value="ABCC_6TM_D1"/>
</dbReference>
<dbReference type="PANTHER" id="PTHR24223">
    <property type="entry name" value="ATP-BINDING CASSETTE SUB-FAMILY C"/>
    <property type="match status" value="1"/>
</dbReference>
<dbReference type="AlphaFoldDB" id="A0AA38ICH5"/>
<comment type="subcellular location">
    <subcellularLocation>
        <location evidence="1">Membrane</location>
        <topology evidence="1">Multi-pass membrane protein</topology>
    </subcellularLocation>
</comment>
<dbReference type="SUPFAM" id="SSF52540">
    <property type="entry name" value="P-loop containing nucleoside triphosphate hydrolases"/>
    <property type="match status" value="2"/>
</dbReference>
<dbReference type="FunFam" id="3.40.50.300:FF:000163">
    <property type="entry name" value="Multidrug resistance-associated protein member 4"/>
    <property type="match status" value="1"/>
</dbReference>
<evidence type="ECO:0000256" key="7">
    <source>
        <dbReference type="ARBA" id="ARBA00022989"/>
    </source>
</evidence>
<comment type="caution">
    <text evidence="12">The sequence shown here is derived from an EMBL/GenBank/DDBJ whole genome shotgun (WGS) entry which is preliminary data.</text>
</comment>
<dbReference type="GO" id="GO:0005524">
    <property type="term" value="F:ATP binding"/>
    <property type="evidence" value="ECO:0007669"/>
    <property type="project" value="UniProtKB-KW"/>
</dbReference>
<name>A0AA38ICH5_9CUCU</name>
<feature type="transmembrane region" description="Helical" evidence="9">
    <location>
        <begin position="317"/>
        <end position="339"/>
    </location>
</feature>
<keyword evidence="3 9" id="KW-0812">Transmembrane</keyword>
<dbReference type="InterPro" id="IPR017871">
    <property type="entry name" value="ABC_transporter-like_CS"/>
</dbReference>
<dbReference type="Pfam" id="PF00664">
    <property type="entry name" value="ABC_membrane"/>
    <property type="match status" value="2"/>
</dbReference>
<dbReference type="Gene3D" id="1.20.1560.10">
    <property type="entry name" value="ABC transporter type 1, transmembrane domain"/>
    <property type="match status" value="2"/>
</dbReference>
<dbReference type="InterPro" id="IPR027417">
    <property type="entry name" value="P-loop_NTPase"/>
</dbReference>
<keyword evidence="5" id="KW-0547">Nucleotide-binding</keyword>
<dbReference type="SUPFAM" id="SSF90123">
    <property type="entry name" value="ABC transporter transmembrane region"/>
    <property type="match status" value="2"/>
</dbReference>
<dbReference type="FunFam" id="1.20.1560.10:FF:000014">
    <property type="entry name" value="Multidrug resistance-associated protein member 4"/>
    <property type="match status" value="1"/>
</dbReference>
<dbReference type="GO" id="GO:0016887">
    <property type="term" value="F:ATP hydrolysis activity"/>
    <property type="evidence" value="ECO:0007669"/>
    <property type="project" value="InterPro"/>
</dbReference>
<dbReference type="Pfam" id="PF00005">
    <property type="entry name" value="ABC_tran"/>
    <property type="match status" value="2"/>
</dbReference>
<evidence type="ECO:0000256" key="5">
    <source>
        <dbReference type="ARBA" id="ARBA00022741"/>
    </source>
</evidence>
<evidence type="ECO:0000313" key="12">
    <source>
        <dbReference type="EMBL" id="KAJ3653245.1"/>
    </source>
</evidence>
<evidence type="ECO:0008006" key="14">
    <source>
        <dbReference type="Google" id="ProtNLM"/>
    </source>
</evidence>
<dbReference type="GO" id="GO:0140359">
    <property type="term" value="F:ABC-type transporter activity"/>
    <property type="evidence" value="ECO:0007669"/>
    <property type="project" value="InterPro"/>
</dbReference>
<keyword evidence="13" id="KW-1185">Reference proteome</keyword>
<dbReference type="PANTHER" id="PTHR24223:SF415">
    <property type="entry name" value="FI20190P1"/>
    <property type="match status" value="1"/>
</dbReference>
<dbReference type="Gene3D" id="3.40.50.300">
    <property type="entry name" value="P-loop containing nucleotide triphosphate hydrolases"/>
    <property type="match status" value="2"/>
</dbReference>
<dbReference type="FunFam" id="1.20.1560.10:FF:000026">
    <property type="entry name" value="Multidrug resistance-associated protein lethal(2)03659"/>
    <property type="match status" value="1"/>
</dbReference>
<feature type="transmembrane region" description="Helical" evidence="9">
    <location>
        <begin position="359"/>
        <end position="381"/>
    </location>
</feature>
<dbReference type="CDD" id="cd03244">
    <property type="entry name" value="ABCC_MRP_domain2"/>
    <property type="match status" value="1"/>
</dbReference>
<feature type="transmembrane region" description="Helical" evidence="9">
    <location>
        <begin position="743"/>
        <end position="765"/>
    </location>
</feature>
<dbReference type="InterPro" id="IPR036640">
    <property type="entry name" value="ABC1_TM_sf"/>
</dbReference>
<feature type="transmembrane region" description="Helical" evidence="9">
    <location>
        <begin position="954"/>
        <end position="973"/>
    </location>
</feature>
<keyword evidence="4" id="KW-0677">Repeat</keyword>
<evidence type="ECO:0000256" key="8">
    <source>
        <dbReference type="ARBA" id="ARBA00023136"/>
    </source>
</evidence>
<keyword evidence="2" id="KW-0813">Transport</keyword>
<feature type="domain" description="ABC transporter" evidence="10">
    <location>
        <begin position="1025"/>
        <end position="1252"/>
    </location>
</feature>
<evidence type="ECO:0000256" key="4">
    <source>
        <dbReference type="ARBA" id="ARBA00022737"/>
    </source>
</evidence>
<feature type="transmembrane region" description="Helical" evidence="9">
    <location>
        <begin position="928"/>
        <end position="948"/>
    </location>
</feature>
<evidence type="ECO:0000256" key="9">
    <source>
        <dbReference type="SAM" id="Phobius"/>
    </source>
</evidence>
<protein>
    <recommendedName>
        <fullName evidence="14">Multidrug resistance-associated protein 4</fullName>
    </recommendedName>
</protein>
<dbReference type="PROSITE" id="PS50893">
    <property type="entry name" value="ABC_TRANSPORTER_2"/>
    <property type="match status" value="2"/>
</dbReference>
<keyword evidence="6" id="KW-0067">ATP-binding</keyword>
<evidence type="ECO:0000259" key="11">
    <source>
        <dbReference type="PROSITE" id="PS50929"/>
    </source>
</evidence>
<evidence type="ECO:0000256" key="1">
    <source>
        <dbReference type="ARBA" id="ARBA00004141"/>
    </source>
</evidence>
<dbReference type="InterPro" id="IPR050173">
    <property type="entry name" value="ABC_transporter_C-like"/>
</dbReference>
<feature type="domain" description="ABC transmembrane type-1" evidence="11">
    <location>
        <begin position="104"/>
        <end position="375"/>
    </location>
</feature>
<dbReference type="CDD" id="cd03250">
    <property type="entry name" value="ABCC_MRP_domain1"/>
    <property type="match status" value="1"/>
</dbReference>
<dbReference type="PROSITE" id="PS00211">
    <property type="entry name" value="ABC_TRANSPORTER_1"/>
    <property type="match status" value="2"/>
</dbReference>
<feature type="transmembrane region" description="Helical" evidence="9">
    <location>
        <begin position="675"/>
        <end position="699"/>
    </location>
</feature>
<dbReference type="Proteomes" id="UP001168821">
    <property type="component" value="Unassembled WGS sequence"/>
</dbReference>
<evidence type="ECO:0000313" key="13">
    <source>
        <dbReference type="Proteomes" id="UP001168821"/>
    </source>
</evidence>